<protein>
    <submittedName>
        <fullName evidence="2">Type IV pilus assembly protein PilW</fullName>
    </submittedName>
</protein>
<dbReference type="Pfam" id="PF16074">
    <property type="entry name" value="PilW"/>
    <property type="match status" value="1"/>
</dbReference>
<name>A0A1N6FJY9_9PROT</name>
<keyword evidence="3" id="KW-1185">Reference proteome</keyword>
<keyword evidence="1" id="KW-1133">Transmembrane helix</keyword>
<accession>A0A1N6FJY9</accession>
<dbReference type="STRING" id="44575.SAMN05216419_102213"/>
<organism evidence="2 3">
    <name type="scientific">Nitrosomonas cryotolerans ATCC 49181</name>
    <dbReference type="NCBI Taxonomy" id="1131553"/>
    <lineage>
        <taxon>Bacteria</taxon>
        <taxon>Pseudomonadati</taxon>
        <taxon>Pseudomonadota</taxon>
        <taxon>Betaproteobacteria</taxon>
        <taxon>Nitrosomonadales</taxon>
        <taxon>Nitrosomonadaceae</taxon>
        <taxon>Nitrosomonas</taxon>
    </lineage>
</organism>
<evidence type="ECO:0000313" key="3">
    <source>
        <dbReference type="Proteomes" id="UP000185062"/>
    </source>
</evidence>
<dbReference type="NCBIfam" id="TIGR02532">
    <property type="entry name" value="IV_pilin_GFxxxE"/>
    <property type="match status" value="1"/>
</dbReference>
<dbReference type="InterPro" id="IPR012902">
    <property type="entry name" value="N_methyl_site"/>
</dbReference>
<dbReference type="eggNOG" id="COG4966">
    <property type="taxonomic scope" value="Bacteria"/>
</dbReference>
<keyword evidence="1" id="KW-0812">Transmembrane</keyword>
<dbReference type="InterPro" id="IPR032092">
    <property type="entry name" value="PilW"/>
</dbReference>
<dbReference type="Pfam" id="PF07963">
    <property type="entry name" value="N_methyl"/>
    <property type="match status" value="1"/>
</dbReference>
<evidence type="ECO:0000256" key="1">
    <source>
        <dbReference type="SAM" id="Phobius"/>
    </source>
</evidence>
<keyword evidence="1" id="KW-0472">Membrane</keyword>
<dbReference type="Proteomes" id="UP000185062">
    <property type="component" value="Unassembled WGS sequence"/>
</dbReference>
<evidence type="ECO:0000313" key="2">
    <source>
        <dbReference type="EMBL" id="SIN95564.1"/>
    </source>
</evidence>
<proteinExistence type="predicted"/>
<reference evidence="2 3" key="1">
    <citation type="submission" date="2016-12" db="EMBL/GenBank/DDBJ databases">
        <authorList>
            <person name="Song W.-J."/>
            <person name="Kurnit D.M."/>
        </authorList>
    </citation>
    <scope>NUCLEOTIDE SEQUENCE [LARGE SCALE GENOMIC DNA]</scope>
    <source>
        <strain evidence="2 3">ATCC 49181</strain>
    </source>
</reference>
<dbReference type="EMBL" id="FSRO01000001">
    <property type="protein sequence ID" value="SIN95564.1"/>
    <property type="molecule type" value="Genomic_DNA"/>
</dbReference>
<feature type="transmembrane region" description="Helical" evidence="1">
    <location>
        <begin position="28"/>
        <end position="52"/>
    </location>
</feature>
<dbReference type="GO" id="GO:0043683">
    <property type="term" value="P:type IV pilus assembly"/>
    <property type="evidence" value="ECO:0007669"/>
    <property type="project" value="InterPro"/>
</dbReference>
<sequence>MIRPDSRISRTTPLLDARERRGRMQNGFTLVELMLAMTISLVLLLLIGTVFVSSRQAFRVQEDGARIQESGRFALEILGRSIKQAGFADIPFIGDKMAFSGTAINGTNGAGGAADTLTVQYDGIIGSRDCEGTVVIAAGTIIQNHFNLDAANAELQCAGTIAVTPPAPGPSSSGQVLLNNVEDLQVLYGIDTTGDQSANQYVAVPANWDQVVTARICILIRSEKMGVVAAGYYLGCNSTAVAVPADRRLRQAFSATYNLRNRVNTIP</sequence>
<dbReference type="AlphaFoldDB" id="A0A1N6FJY9"/>
<gene>
    <name evidence="2" type="ORF">SAMN02743940_0282</name>
</gene>